<evidence type="ECO:0000259" key="1">
    <source>
        <dbReference type="Pfam" id="PF01593"/>
    </source>
</evidence>
<dbReference type="InterPro" id="IPR036188">
    <property type="entry name" value="FAD/NAD-bd_sf"/>
</dbReference>
<evidence type="ECO:0000313" key="2">
    <source>
        <dbReference type="EMBL" id="QHU07438.1"/>
    </source>
</evidence>
<organism evidence="2">
    <name type="scientific">viral metagenome</name>
    <dbReference type="NCBI Taxonomy" id="1070528"/>
    <lineage>
        <taxon>unclassified sequences</taxon>
        <taxon>metagenomes</taxon>
        <taxon>organismal metagenomes</taxon>
    </lineage>
</organism>
<dbReference type="PANTHER" id="PTHR10742:SF410">
    <property type="entry name" value="LYSINE-SPECIFIC HISTONE DEMETHYLASE 2"/>
    <property type="match status" value="1"/>
</dbReference>
<accession>A0A6C0JU57</accession>
<name>A0A6C0JU57_9ZZZZ</name>
<dbReference type="InterPro" id="IPR002937">
    <property type="entry name" value="Amino_oxidase"/>
</dbReference>
<feature type="domain" description="Amine oxidase" evidence="1">
    <location>
        <begin position="10"/>
        <end position="400"/>
    </location>
</feature>
<sequence>MSNIIIGTGITGLYLAYKLIKNKNTNSEDIILFEKLSRIGGRIYTYKHKNYKYSVGAGRLGKKHKYVMELIKDFNLNDEIININKDKKYFINGNLLDEKGLLKYHNSKFKSLNDLWKFAIYKKTNVDEKKYNLHNYFSLILDSNEVNLLYDSLGYISEMYEMNAYNGLLTLRKDFDVENNDFFILKSGIQKLCDVLYDYLKEKNIKIMFNQSLEDIDNVNKIATINNKNYSYKNLFLTIKRQDYLNIPYFIKYEKLLNNVDDGTLLRIYAKYNDVWFKDLPKILTQNKLQFIIPIDYNSGLIQISYSDSYNAKFWNNFKNKKDIIKYLNKMLKEMFPEKNIKDPEWITLHYWDAGVHFWKVGINPKKMQKEILNTFSKDKIFILGETYCDRQAWIDGALETVDKYLKNN</sequence>
<dbReference type="Gene3D" id="3.50.50.60">
    <property type="entry name" value="FAD/NAD(P)-binding domain"/>
    <property type="match status" value="1"/>
</dbReference>
<reference evidence="2" key="1">
    <citation type="journal article" date="2020" name="Nature">
        <title>Giant virus diversity and host interactions through global metagenomics.</title>
        <authorList>
            <person name="Schulz F."/>
            <person name="Roux S."/>
            <person name="Paez-Espino D."/>
            <person name="Jungbluth S."/>
            <person name="Walsh D.A."/>
            <person name="Denef V.J."/>
            <person name="McMahon K.D."/>
            <person name="Konstantinidis K.T."/>
            <person name="Eloe-Fadrosh E.A."/>
            <person name="Kyrpides N.C."/>
            <person name="Woyke T."/>
        </authorList>
    </citation>
    <scope>NUCLEOTIDE SEQUENCE</scope>
    <source>
        <strain evidence="2">GVMAG-S-1040241-154</strain>
    </source>
</reference>
<dbReference type="InterPro" id="IPR050281">
    <property type="entry name" value="Flavin_monoamine_oxidase"/>
</dbReference>
<proteinExistence type="predicted"/>
<dbReference type="EMBL" id="MN740684">
    <property type="protein sequence ID" value="QHU07438.1"/>
    <property type="molecule type" value="Genomic_DNA"/>
</dbReference>
<dbReference type="AlphaFoldDB" id="A0A6C0JU57"/>
<dbReference type="SUPFAM" id="SSF51905">
    <property type="entry name" value="FAD/NAD(P)-binding domain"/>
    <property type="match status" value="1"/>
</dbReference>
<dbReference type="Pfam" id="PF01593">
    <property type="entry name" value="Amino_oxidase"/>
    <property type="match status" value="1"/>
</dbReference>
<dbReference type="GO" id="GO:0016491">
    <property type="term" value="F:oxidoreductase activity"/>
    <property type="evidence" value="ECO:0007669"/>
    <property type="project" value="InterPro"/>
</dbReference>
<dbReference type="PANTHER" id="PTHR10742">
    <property type="entry name" value="FLAVIN MONOAMINE OXIDASE"/>
    <property type="match status" value="1"/>
</dbReference>
<protein>
    <recommendedName>
        <fullName evidence="1">Amine oxidase domain-containing protein</fullName>
    </recommendedName>
</protein>
<dbReference type="Gene3D" id="3.90.660.10">
    <property type="match status" value="1"/>
</dbReference>